<evidence type="ECO:0000313" key="5">
    <source>
        <dbReference type="EMBL" id="AOE44712.1"/>
    </source>
</evidence>
<evidence type="ECO:0000313" key="6">
    <source>
        <dbReference type="Proteomes" id="UP000202619"/>
    </source>
</evidence>
<dbReference type="Pfam" id="PF23359">
    <property type="entry name" value="Lsr2_DNA-bd"/>
    <property type="match status" value="1"/>
</dbReference>
<dbReference type="InterPro" id="IPR055370">
    <property type="entry name" value="Lsr2_DNA-bd"/>
</dbReference>
<dbReference type="OrthoDB" id="16262at10239"/>
<evidence type="ECO:0000256" key="1">
    <source>
        <dbReference type="ARBA" id="ARBA00023125"/>
    </source>
</evidence>
<dbReference type="InterPro" id="IPR024412">
    <property type="entry name" value="Lsr2_dim_dom"/>
</dbReference>
<dbReference type="GeneID" id="29063839"/>
<evidence type="ECO:0000259" key="4">
    <source>
        <dbReference type="Pfam" id="PF23359"/>
    </source>
</evidence>
<protein>
    <submittedName>
        <fullName evidence="5">Lsr2-like DNA bridging protein</fullName>
    </submittedName>
</protein>
<dbReference type="GO" id="GO:0003677">
    <property type="term" value="F:DNA binding"/>
    <property type="evidence" value="ECO:0007669"/>
    <property type="project" value="UniProtKB-KW"/>
</dbReference>
<feature type="domain" description="Lsr2 dimerization" evidence="3">
    <location>
        <begin position="31"/>
        <end position="85"/>
    </location>
</feature>
<dbReference type="Proteomes" id="UP000202619">
    <property type="component" value="Segment"/>
</dbReference>
<dbReference type="InterPro" id="IPR036625">
    <property type="entry name" value="E3-bd_dom_sf"/>
</dbReference>
<dbReference type="RefSeq" id="YP_009281645.1">
    <property type="nucleotide sequence ID" value="NC_031031.1"/>
</dbReference>
<keyword evidence="1" id="KW-0238">DNA-binding</keyword>
<gene>
    <name evidence="5" type="primary">34</name>
    <name evidence="5" type="ORF">SEA_REMUS_34</name>
</gene>
<evidence type="ECO:0000259" key="3">
    <source>
        <dbReference type="Pfam" id="PF11774"/>
    </source>
</evidence>
<evidence type="ECO:0000256" key="2">
    <source>
        <dbReference type="SAM" id="MobiDB-lite"/>
    </source>
</evidence>
<dbReference type="Gene3D" id="3.30.60.230">
    <property type="entry name" value="Lsr2, dimerization domain"/>
    <property type="match status" value="1"/>
</dbReference>
<reference evidence="5 6" key="1">
    <citation type="submission" date="2016-07" db="EMBL/GenBank/DDBJ databases">
        <authorList>
            <person name="Franke B.K."/>
            <person name="Idrees S."/>
            <person name="Klinkhammer K.E."/>
            <person name="Kocina D.M."/>
            <person name="Lusk T.N."/>
            <person name="Notovny A.L."/>
            <person name="Oberding K.E."/>
            <person name="Quandt C.A."/>
            <person name="Schmitz M.Y."/>
            <person name="Schultz D.E."/>
            <person name="Thaoxaochay C."/>
            <person name="Thomas C.P."/>
            <person name="Toland T.N."/>
            <person name="Topel S.A."/>
            <person name="Warren E.R."/>
            <person name="Weber A.J."/>
            <person name="Welman R.J."/>
            <person name="Williams K.M."/>
            <person name="Bonilla J.A."/>
            <person name="Klyczek K."/>
            <person name="Garlena R.A."/>
            <person name="Russell D.A."/>
            <person name="Pope W.H."/>
            <person name="Jacobs-Sera D."/>
            <person name="Hendrix R.W."/>
            <person name="Hatfull G.F."/>
        </authorList>
    </citation>
    <scope>NUCLEOTIDE SEQUENCE [LARGE SCALE GENOMIC DNA]</scope>
</reference>
<proteinExistence type="predicted"/>
<accession>A0A1B3B136</accession>
<feature type="domain" description="Lsr2 DNA-binding" evidence="4">
    <location>
        <begin position="112"/>
        <end position="146"/>
    </location>
</feature>
<dbReference type="KEGG" id="vg:29063839"/>
<dbReference type="GO" id="GO:0016746">
    <property type="term" value="F:acyltransferase activity"/>
    <property type="evidence" value="ECO:0007669"/>
    <property type="project" value="InterPro"/>
</dbReference>
<feature type="region of interest" description="Disordered" evidence="2">
    <location>
        <begin position="85"/>
        <end position="116"/>
    </location>
</feature>
<name>A0A1B3B136_9CAUD</name>
<sequence>MTFDPKTIAPFSDSRLGWGLFVVCVGYPRNMARQLILHMTDDFTGEPADEECILGWEGYDYSIDLTSDHYKELHELLQPYLEAAHERNKQRKRPAQKMRAAKVDPGTVKPNKEERDRIRAWARDNGHNVGDKGVIAQAIVDAYREANQ</sequence>
<dbReference type="InterPro" id="IPR042261">
    <property type="entry name" value="Lsr2-like_dimerization"/>
</dbReference>
<dbReference type="EMBL" id="KX557283">
    <property type="protein sequence ID" value="AOE44712.1"/>
    <property type="molecule type" value="Genomic_DNA"/>
</dbReference>
<dbReference type="Gene3D" id="4.10.320.10">
    <property type="entry name" value="E3-binding domain"/>
    <property type="match status" value="1"/>
</dbReference>
<dbReference type="Pfam" id="PF11774">
    <property type="entry name" value="Lsr2"/>
    <property type="match status" value="1"/>
</dbReference>
<organism evidence="5 6">
    <name type="scientific">Gordonia phage Remus</name>
    <dbReference type="NCBI Taxonomy" id="1887652"/>
    <lineage>
        <taxon>Viruses</taxon>
        <taxon>Duplodnaviria</taxon>
        <taxon>Heunggongvirae</taxon>
        <taxon>Uroviricota</taxon>
        <taxon>Caudoviricetes</taxon>
        <taxon>Soupsvirus</taxon>
        <taxon>Soupsvirus strosahl</taxon>
    </lineage>
</organism>
<feature type="compositionally biased region" description="Basic residues" evidence="2">
    <location>
        <begin position="88"/>
        <end position="100"/>
    </location>
</feature>